<sequence>MKRALIISIKTAPGLPKEFFLIGNHLKSLGYNVEYLLNFEYDRFILPQIKEDNVIHFVKMSNNMVRSYFIEWKNIRQEIIRKCGRAIYDYICIYNPHPLCHRLMEFFYKKNPKSIRSVVLHEPYVPFKERYLYGLSGYIKILFLDYFSQLLLRNCTDVILPSKQAEKLYQMMPYKRQKLRTHIVPLLLTSEEERERKIRDNKYIAFVGTINKARDIKGLLLIADKIYQKWPNIKFRILTRQNINIKSKNIEVIKKDFILDDEISNFVQDSLALFLTHTVAAQSGNVPVAYRVGTPIICFNVEGITQHIDFGKTGYIIDKDNIELDFNRAIEYLINHEDEMRANCIAYFETVFSQKNISKLYEWLEDKKEQ</sequence>
<dbReference type="InterPro" id="IPR001296">
    <property type="entry name" value="Glyco_trans_1"/>
</dbReference>
<proteinExistence type="predicted"/>
<dbReference type="EMBL" id="JACHGK010000024">
    <property type="protein sequence ID" value="MBB6447576.1"/>
    <property type="molecule type" value="Genomic_DNA"/>
</dbReference>
<evidence type="ECO:0000313" key="2">
    <source>
        <dbReference type="EMBL" id="MBB6447576.1"/>
    </source>
</evidence>
<feature type="domain" description="Glycosyl transferase family 1" evidence="1">
    <location>
        <begin position="194"/>
        <end position="347"/>
    </location>
</feature>
<dbReference type="SUPFAM" id="SSF53756">
    <property type="entry name" value="UDP-Glycosyltransferase/glycogen phosphorylase"/>
    <property type="match status" value="1"/>
</dbReference>
<keyword evidence="2" id="KW-0808">Transferase</keyword>
<accession>A0A7X0HXT1</accession>
<organism evidence="2 3">
    <name type="scientific">Bacillus benzoevorans</name>
    <dbReference type="NCBI Taxonomy" id="1456"/>
    <lineage>
        <taxon>Bacteria</taxon>
        <taxon>Bacillati</taxon>
        <taxon>Bacillota</taxon>
        <taxon>Bacilli</taxon>
        <taxon>Bacillales</taxon>
        <taxon>Bacillaceae</taxon>
        <taxon>Bacillus</taxon>
    </lineage>
</organism>
<protein>
    <submittedName>
        <fullName evidence="2">Glycosyltransferase involved in cell wall biosynthesis</fullName>
    </submittedName>
</protein>
<dbReference type="GO" id="GO:0016757">
    <property type="term" value="F:glycosyltransferase activity"/>
    <property type="evidence" value="ECO:0007669"/>
    <property type="project" value="InterPro"/>
</dbReference>
<keyword evidence="3" id="KW-1185">Reference proteome</keyword>
<dbReference type="Proteomes" id="UP000531594">
    <property type="component" value="Unassembled WGS sequence"/>
</dbReference>
<name>A0A7X0HXT1_9BACI</name>
<dbReference type="RefSeq" id="WP_184529665.1">
    <property type="nucleotide sequence ID" value="NZ_JACHGK010000024.1"/>
</dbReference>
<evidence type="ECO:0000313" key="3">
    <source>
        <dbReference type="Proteomes" id="UP000531594"/>
    </source>
</evidence>
<evidence type="ECO:0000259" key="1">
    <source>
        <dbReference type="Pfam" id="PF00534"/>
    </source>
</evidence>
<comment type="caution">
    <text evidence="2">The sequence shown here is derived from an EMBL/GenBank/DDBJ whole genome shotgun (WGS) entry which is preliminary data.</text>
</comment>
<reference evidence="2 3" key="1">
    <citation type="submission" date="2020-08" db="EMBL/GenBank/DDBJ databases">
        <title>Genomic Encyclopedia of Type Strains, Phase IV (KMG-IV): sequencing the most valuable type-strain genomes for metagenomic binning, comparative biology and taxonomic classification.</title>
        <authorList>
            <person name="Goeker M."/>
        </authorList>
    </citation>
    <scope>NUCLEOTIDE SEQUENCE [LARGE SCALE GENOMIC DNA]</scope>
    <source>
        <strain evidence="2 3">DSM 5391</strain>
    </source>
</reference>
<gene>
    <name evidence="2" type="ORF">HNR53_004262</name>
</gene>
<dbReference type="PANTHER" id="PTHR12526">
    <property type="entry name" value="GLYCOSYLTRANSFERASE"/>
    <property type="match status" value="1"/>
</dbReference>
<dbReference type="Gene3D" id="3.40.50.2000">
    <property type="entry name" value="Glycogen Phosphorylase B"/>
    <property type="match status" value="1"/>
</dbReference>
<dbReference type="Pfam" id="PF00534">
    <property type="entry name" value="Glycos_transf_1"/>
    <property type="match status" value="1"/>
</dbReference>
<dbReference type="AlphaFoldDB" id="A0A7X0HXT1"/>